<reference evidence="3" key="1">
    <citation type="submission" date="2023-06" db="EMBL/GenBank/DDBJ databases">
        <title>Genome-scale phylogeny and comparative genomics of the fungal order Sordariales.</title>
        <authorList>
            <consortium name="Lawrence Berkeley National Laboratory"/>
            <person name="Hensen N."/>
            <person name="Bonometti L."/>
            <person name="Westerberg I."/>
            <person name="Brannstrom I.O."/>
            <person name="Guillou S."/>
            <person name="Cros-Aarteil S."/>
            <person name="Calhoun S."/>
            <person name="Haridas S."/>
            <person name="Kuo A."/>
            <person name="Mondo S."/>
            <person name="Pangilinan J."/>
            <person name="Riley R."/>
            <person name="LaButti K."/>
            <person name="Andreopoulos B."/>
            <person name="Lipzen A."/>
            <person name="Chen C."/>
            <person name="Yanf M."/>
            <person name="Daum C."/>
            <person name="Ng V."/>
            <person name="Clum A."/>
            <person name="Steindorff A."/>
            <person name="Ohm R."/>
            <person name="Martin F."/>
            <person name="Silar P."/>
            <person name="Natvig D."/>
            <person name="Lalanne C."/>
            <person name="Gautier V."/>
            <person name="Ament-velasquez S.L."/>
            <person name="Kruys A."/>
            <person name="Hutchinson M.I."/>
            <person name="Powell A.J."/>
            <person name="Barry K."/>
            <person name="Miller A.N."/>
            <person name="Grigoriev I.V."/>
            <person name="Debuchy R."/>
            <person name="Gladieux P."/>
            <person name="Thoren M.H."/>
            <person name="Johannesson H."/>
        </authorList>
    </citation>
    <scope>NUCLEOTIDE SEQUENCE</scope>
    <source>
        <strain evidence="3">SMH3187-1</strain>
    </source>
</reference>
<dbReference type="SUPFAM" id="SSF54373">
    <property type="entry name" value="FAD-linked reductases, C-terminal domain"/>
    <property type="match status" value="1"/>
</dbReference>
<dbReference type="InterPro" id="IPR050281">
    <property type="entry name" value="Flavin_monoamine_oxidase"/>
</dbReference>
<name>A0AA40ETY0_9PEZI</name>
<feature type="domain" description="Amine oxidase" evidence="2">
    <location>
        <begin position="168"/>
        <end position="643"/>
    </location>
</feature>
<accession>A0AA40ETY0</accession>
<dbReference type="Gene3D" id="3.50.50.60">
    <property type="entry name" value="FAD/NAD(P)-binding domain"/>
    <property type="match status" value="1"/>
</dbReference>
<comment type="caution">
    <text evidence="3">The sequence shown here is derived from an EMBL/GenBank/DDBJ whole genome shotgun (WGS) entry which is preliminary data.</text>
</comment>
<proteinExistence type="predicted"/>
<dbReference type="PANTHER" id="PTHR10742">
    <property type="entry name" value="FLAVIN MONOAMINE OXIDASE"/>
    <property type="match status" value="1"/>
</dbReference>
<protein>
    <submittedName>
        <fullName evidence="3">Flavin-containing amine oxidoreductase-domain containing protein</fullName>
    </submittedName>
</protein>
<dbReference type="Pfam" id="PF01593">
    <property type="entry name" value="Amino_oxidase"/>
    <property type="match status" value="1"/>
</dbReference>
<dbReference type="AlphaFoldDB" id="A0AA40ETY0"/>
<dbReference type="Proteomes" id="UP001172155">
    <property type="component" value="Unassembled WGS sequence"/>
</dbReference>
<sequence>MGALVLTLLAAWLTASAATTLPIKLEVQNEPTSRLSNIHIYTAEILTDHLTISYGPCDSTEDKDAHHIIAKVRLATRASRLVWVLPEGAKPGGCVSAWGDGGCLRGRSTPQVWTRRQKRTAIPMTDAKGMDIRGPWFDGVALLKDKQPSLIDVAAAKSKSVAIVGAGMSGLMTYLVLSQAGLTNISIIESTNRLGGRIRTEYLSGGPFDYSYQEMGPMRFPATYTDPATKETVNISDHQMVFALADEMNKLNAGKKTLSVDFIPWIQWNSNGLVYRNGFRLETGLPPTVAQIEANVSLAPPTVLDVDTQKLQASVASFLPNASFALEMANNMFKAHKEWLVNGLGGLGGDLWSESAFMINYLNGTLNSTDLLVGSQVADSFWESLTTRMYFSASSFKTIDGGLNRLPASFEPHVKDIVKLGRKIERITFDPSAKKVQLHWRSHYTNKNFQTSSHDFAVVSVPFSIVRKWRLPPLPPTLANAIRNLPYSSGCKVALEYRTRFWEHYPAPILGGCSTTSDLWGIGEICYPSYNLNGTGPASVLASWAPLDWGERWVGVSEAEHVAYVLDAMVEIHGEVARELYTGRYKRKCWLLEEVGGWAHPSVGQHQLYMPEYFKTHSNMIFVGEHTSYTHAWIASALESGIRGGVQLLLELGLVDEAKAAVHKWMARWIDI</sequence>
<feature type="chain" id="PRO_5041364585" evidence="1">
    <location>
        <begin position="19"/>
        <end position="672"/>
    </location>
</feature>
<dbReference type="EMBL" id="JAUKUD010000004">
    <property type="protein sequence ID" value="KAK0745489.1"/>
    <property type="molecule type" value="Genomic_DNA"/>
</dbReference>
<evidence type="ECO:0000313" key="3">
    <source>
        <dbReference type="EMBL" id="KAK0745489.1"/>
    </source>
</evidence>
<dbReference type="GO" id="GO:0001716">
    <property type="term" value="F:L-amino-acid oxidase activity"/>
    <property type="evidence" value="ECO:0007669"/>
    <property type="project" value="TreeGrafter"/>
</dbReference>
<dbReference type="SUPFAM" id="SSF51905">
    <property type="entry name" value="FAD/NAD(P)-binding domain"/>
    <property type="match status" value="1"/>
</dbReference>
<evidence type="ECO:0000259" key="2">
    <source>
        <dbReference type="Pfam" id="PF01593"/>
    </source>
</evidence>
<dbReference type="InterPro" id="IPR002937">
    <property type="entry name" value="Amino_oxidase"/>
</dbReference>
<feature type="signal peptide" evidence="1">
    <location>
        <begin position="1"/>
        <end position="18"/>
    </location>
</feature>
<dbReference type="GO" id="GO:0009063">
    <property type="term" value="P:amino acid catabolic process"/>
    <property type="evidence" value="ECO:0007669"/>
    <property type="project" value="TreeGrafter"/>
</dbReference>
<keyword evidence="1" id="KW-0732">Signal</keyword>
<dbReference type="InterPro" id="IPR036188">
    <property type="entry name" value="FAD/NAD-bd_sf"/>
</dbReference>
<keyword evidence="4" id="KW-1185">Reference proteome</keyword>
<evidence type="ECO:0000313" key="4">
    <source>
        <dbReference type="Proteomes" id="UP001172155"/>
    </source>
</evidence>
<evidence type="ECO:0000256" key="1">
    <source>
        <dbReference type="SAM" id="SignalP"/>
    </source>
</evidence>
<dbReference type="Gene3D" id="1.20.1440.240">
    <property type="match status" value="1"/>
</dbReference>
<gene>
    <name evidence="3" type="ORF">B0T18DRAFT_346352</name>
</gene>
<dbReference type="PANTHER" id="PTHR10742:SF382">
    <property type="entry name" value="AMINE OXIDASE DOMAIN-CONTAINING PROTEIN"/>
    <property type="match status" value="1"/>
</dbReference>
<dbReference type="Gene3D" id="3.90.660.10">
    <property type="match status" value="1"/>
</dbReference>
<organism evidence="3 4">
    <name type="scientific">Schizothecium vesticola</name>
    <dbReference type="NCBI Taxonomy" id="314040"/>
    <lineage>
        <taxon>Eukaryota</taxon>
        <taxon>Fungi</taxon>
        <taxon>Dikarya</taxon>
        <taxon>Ascomycota</taxon>
        <taxon>Pezizomycotina</taxon>
        <taxon>Sordariomycetes</taxon>
        <taxon>Sordariomycetidae</taxon>
        <taxon>Sordariales</taxon>
        <taxon>Schizotheciaceae</taxon>
        <taxon>Schizothecium</taxon>
    </lineage>
</organism>